<evidence type="ECO:0000256" key="1">
    <source>
        <dbReference type="SAM" id="Phobius"/>
    </source>
</evidence>
<gene>
    <name evidence="2" type="ORF">LITE_LOCUS27184</name>
</gene>
<keyword evidence="3" id="KW-1185">Reference proteome</keyword>
<comment type="caution">
    <text evidence="2">The sequence shown here is derived from an EMBL/GenBank/DDBJ whole genome shotgun (WGS) entry which is preliminary data.</text>
</comment>
<keyword evidence="1" id="KW-0472">Membrane</keyword>
<evidence type="ECO:0000313" key="3">
    <source>
        <dbReference type="Proteomes" id="UP001154282"/>
    </source>
</evidence>
<name>A0AAV0M9S8_9ROSI</name>
<proteinExistence type="predicted"/>
<sequence length="117" mass="12864">MKSNTSPTTKCPAYNFERTFLLQPLYNKVHNFTPNPSPIFLNKMQKGGGRRGSFMAVEILLVLLIFMAANAITGEAVFGIDMNPCTLTTCTEACKNVLADKFDSASCYQGIMCMCFG</sequence>
<keyword evidence="1" id="KW-1133">Transmembrane helix</keyword>
<reference evidence="2" key="1">
    <citation type="submission" date="2022-08" db="EMBL/GenBank/DDBJ databases">
        <authorList>
            <person name="Gutierrez-Valencia J."/>
        </authorList>
    </citation>
    <scope>NUCLEOTIDE SEQUENCE</scope>
</reference>
<keyword evidence="1" id="KW-0812">Transmembrane</keyword>
<dbReference type="Proteomes" id="UP001154282">
    <property type="component" value="Unassembled WGS sequence"/>
</dbReference>
<dbReference type="EMBL" id="CAMGYJ010000007">
    <property type="protein sequence ID" value="CAI0442228.1"/>
    <property type="molecule type" value="Genomic_DNA"/>
</dbReference>
<evidence type="ECO:0000313" key="2">
    <source>
        <dbReference type="EMBL" id="CAI0442228.1"/>
    </source>
</evidence>
<organism evidence="2 3">
    <name type="scientific">Linum tenue</name>
    <dbReference type="NCBI Taxonomy" id="586396"/>
    <lineage>
        <taxon>Eukaryota</taxon>
        <taxon>Viridiplantae</taxon>
        <taxon>Streptophyta</taxon>
        <taxon>Embryophyta</taxon>
        <taxon>Tracheophyta</taxon>
        <taxon>Spermatophyta</taxon>
        <taxon>Magnoliopsida</taxon>
        <taxon>eudicotyledons</taxon>
        <taxon>Gunneridae</taxon>
        <taxon>Pentapetalae</taxon>
        <taxon>rosids</taxon>
        <taxon>fabids</taxon>
        <taxon>Malpighiales</taxon>
        <taxon>Linaceae</taxon>
        <taxon>Linum</taxon>
    </lineage>
</organism>
<accession>A0AAV0M9S8</accession>
<protein>
    <submittedName>
        <fullName evidence="2">Uncharacterized protein</fullName>
    </submittedName>
</protein>
<feature type="transmembrane region" description="Helical" evidence="1">
    <location>
        <begin position="53"/>
        <end position="72"/>
    </location>
</feature>
<dbReference type="AlphaFoldDB" id="A0AAV0M9S8"/>